<organism evidence="1 2">
    <name type="scientific">Polaromonas naphthalenivorans (strain CJ2)</name>
    <dbReference type="NCBI Taxonomy" id="365044"/>
    <lineage>
        <taxon>Bacteria</taxon>
        <taxon>Pseudomonadati</taxon>
        <taxon>Pseudomonadota</taxon>
        <taxon>Betaproteobacteria</taxon>
        <taxon>Burkholderiales</taxon>
        <taxon>Comamonadaceae</taxon>
        <taxon>Polaromonas</taxon>
    </lineage>
</organism>
<dbReference type="eggNOG" id="COG0110">
    <property type="taxonomic scope" value="Bacteria"/>
</dbReference>
<dbReference type="KEGG" id="pna:Pnap_2097"/>
<accession>A1VP28</accession>
<keyword evidence="2" id="KW-1185">Reference proteome</keyword>
<dbReference type="NCBIfam" id="TIGR04098">
    <property type="entry name" value="LnmK_bifunc"/>
    <property type="match status" value="1"/>
</dbReference>
<proteinExistence type="predicted"/>
<gene>
    <name evidence="1" type="ordered locus">Pnap_2097</name>
</gene>
<dbReference type="OrthoDB" id="6847108at2"/>
<evidence type="ECO:0000313" key="2">
    <source>
        <dbReference type="Proteomes" id="UP000000644"/>
    </source>
</evidence>
<dbReference type="STRING" id="365044.Pnap_2097"/>
<dbReference type="NCBIfam" id="TIGR04099">
    <property type="entry name" value="biosn_Pnap_2097"/>
    <property type="match status" value="1"/>
</dbReference>
<dbReference type="EMBL" id="CP000529">
    <property type="protein sequence ID" value="ABM37406.1"/>
    <property type="molecule type" value="Genomic_DNA"/>
</dbReference>
<protein>
    <submittedName>
        <fullName evidence="1">Uncharacterized protein</fullName>
    </submittedName>
</protein>
<dbReference type="HOGENOM" id="CLU_077881_0_0_4"/>
<name>A1VP28_POLNA</name>
<sequence>MTPAVVRQACLEARYVAGMPNLCYNGLSENWLLKECGHRHWLAIAQAQGSQQPEFRDAQGRKVYAAFTLVRLSDARLEQIGEHDAFSITSQCLPVGRAQHYSRHDLRVHGQRGARVEMLSAFVRREKPGNNRSVVRAAMTESKVNHDAMDQELATAADAFVRHGRERRAGAWSEPPGVHSGEGGAGMHESVFMPCPNNDFNGADLLYFASFQAVVDRAEWSWMVNAQPPGRPAAIIEREMVFYGNMNLGDSVRTSLGVHDSGGMHLSHRSELRRGSDNARIAEVYTRKLIPLYAQGKALTTPTDMVFLKATASYASDGSWAQ</sequence>
<dbReference type="InterPro" id="IPR024091">
    <property type="entry name" value="LnmK-like_bifun_acyl/decarbox"/>
</dbReference>
<dbReference type="RefSeq" id="WP_011801484.1">
    <property type="nucleotide sequence ID" value="NC_008781.1"/>
</dbReference>
<dbReference type="Proteomes" id="UP000000644">
    <property type="component" value="Chromosome"/>
</dbReference>
<reference evidence="2" key="1">
    <citation type="journal article" date="2009" name="Environ. Microbiol.">
        <title>The genome of Polaromonas naphthalenivorans strain CJ2, isolated from coal tar-contaminated sediment, reveals physiological and metabolic versatility and evolution through extensive horizontal gene transfer.</title>
        <authorList>
            <person name="Yagi J.M."/>
            <person name="Sims D."/>
            <person name="Brettin T."/>
            <person name="Bruce D."/>
            <person name="Madsen E.L."/>
        </authorList>
    </citation>
    <scope>NUCLEOTIDE SEQUENCE [LARGE SCALE GENOMIC DNA]</scope>
    <source>
        <strain evidence="2">CJ2</strain>
    </source>
</reference>
<dbReference type="AlphaFoldDB" id="A1VP28"/>
<evidence type="ECO:0000313" key="1">
    <source>
        <dbReference type="EMBL" id="ABM37406.1"/>
    </source>
</evidence>
<dbReference type="Gene3D" id="3.10.129.10">
    <property type="entry name" value="Hotdog Thioesterase"/>
    <property type="match status" value="1"/>
</dbReference>